<dbReference type="Pfam" id="PF12706">
    <property type="entry name" value="Lactamase_B_2"/>
    <property type="match status" value="1"/>
</dbReference>
<dbReference type="HAMAP" id="MF_00457">
    <property type="entry name" value="UPF0173"/>
    <property type="match status" value="1"/>
</dbReference>
<dbReference type="PANTHER" id="PTHR43546">
    <property type="entry name" value="UPF0173 METAL-DEPENDENT HYDROLASE MJ1163-RELATED"/>
    <property type="match status" value="1"/>
</dbReference>
<dbReference type="OrthoDB" id="9789133at2"/>
<dbReference type="Proteomes" id="UP000434052">
    <property type="component" value="Unassembled WGS sequence"/>
</dbReference>
<dbReference type="RefSeq" id="WP_144306930.1">
    <property type="nucleotide sequence ID" value="NZ_QMIF01000016.1"/>
</dbReference>
<sequence length="243" mass="26060">MNHTITWHGHANFQLTAGDVSVIIDPFFEGNAFATVDPASIEKLDIILVTHDHGDHVGQAVELARRTGAMVGAVVGTAAKLMEQGVPQEQIINGIGFNIGGSVTVKGVTITMTQAFHSSESSVPVGYILTFPDGYTVYHAGDTGIFSSMELWGKLYAIDLAMLPIGGVFTMDPRQAAMACWMLDCDAVAPMHWGTFPVLEQSTDEFERLLKQEAPDCAMLRLEPGKPTEVKAASGDTCGCNDE</sequence>
<organism evidence="4 5">
    <name type="scientific">Oceanidesulfovibrio marinus</name>
    <dbReference type="NCBI Taxonomy" id="370038"/>
    <lineage>
        <taxon>Bacteria</taxon>
        <taxon>Pseudomonadati</taxon>
        <taxon>Thermodesulfobacteriota</taxon>
        <taxon>Desulfovibrionia</taxon>
        <taxon>Desulfovibrionales</taxon>
        <taxon>Desulfovibrionaceae</taxon>
        <taxon>Oceanidesulfovibrio</taxon>
    </lineage>
</organism>
<comment type="caution">
    <text evidence="4">The sequence shown here is derived from an EMBL/GenBank/DDBJ whole genome shotgun (WGS) entry which is preliminary data.</text>
</comment>
<keyword evidence="1 2" id="KW-0378">Hydrolase</keyword>
<dbReference type="AlphaFoldDB" id="A0A6P1ZE82"/>
<feature type="domain" description="Metallo-beta-lactamase" evidence="3">
    <location>
        <begin position="9"/>
        <end position="192"/>
    </location>
</feature>
<evidence type="ECO:0000256" key="2">
    <source>
        <dbReference type="HAMAP-Rule" id="MF_00457"/>
    </source>
</evidence>
<comment type="similarity">
    <text evidence="2">Belongs to the UPF0173 family.</text>
</comment>
<gene>
    <name evidence="4" type="ORF">DQK91_18735</name>
</gene>
<dbReference type="InterPro" id="IPR001279">
    <property type="entry name" value="Metallo-B-lactamas"/>
</dbReference>
<evidence type="ECO:0000256" key="1">
    <source>
        <dbReference type="ARBA" id="ARBA00022801"/>
    </source>
</evidence>
<dbReference type="EMBL" id="QMIF01000016">
    <property type="protein sequence ID" value="TVM31430.1"/>
    <property type="molecule type" value="Genomic_DNA"/>
</dbReference>
<protein>
    <recommendedName>
        <fullName evidence="2">UPF0173 metal-dependent hydrolase DQK91_18735</fullName>
    </recommendedName>
</protein>
<dbReference type="InterPro" id="IPR036866">
    <property type="entry name" value="RibonucZ/Hydroxyglut_hydro"/>
</dbReference>
<dbReference type="GO" id="GO:0016787">
    <property type="term" value="F:hydrolase activity"/>
    <property type="evidence" value="ECO:0007669"/>
    <property type="project" value="UniProtKB-UniRule"/>
</dbReference>
<name>A0A6P1ZE82_9BACT</name>
<dbReference type="Gene3D" id="3.60.15.10">
    <property type="entry name" value="Ribonuclease Z/Hydroxyacylglutathione hydrolase-like"/>
    <property type="match status" value="1"/>
</dbReference>
<dbReference type="PANTHER" id="PTHR43546:SF3">
    <property type="entry name" value="UPF0173 METAL-DEPENDENT HYDROLASE MJ1163"/>
    <property type="match status" value="1"/>
</dbReference>
<dbReference type="InterPro" id="IPR022877">
    <property type="entry name" value="UPF0173"/>
</dbReference>
<dbReference type="NCBIfam" id="NF001911">
    <property type="entry name" value="PRK00685.1"/>
    <property type="match status" value="1"/>
</dbReference>
<reference evidence="4 5" key="1">
    <citation type="submission" date="2018-06" db="EMBL/GenBank/DDBJ databases">
        <title>Complete genome of Desulfovibrio marinus P48SEP.</title>
        <authorList>
            <person name="Crispim J.S."/>
            <person name="Vidigal P.M.P."/>
            <person name="Silva L.C.F."/>
            <person name="Araujo L.C."/>
            <person name="Laguardia C.N."/>
            <person name="Dias R.S."/>
            <person name="Sousa M.P."/>
            <person name="Paula S.O."/>
            <person name="Silva C."/>
        </authorList>
    </citation>
    <scope>NUCLEOTIDE SEQUENCE [LARGE SCALE GENOMIC DNA]</scope>
    <source>
        <strain evidence="4 5">P48SEP</strain>
    </source>
</reference>
<dbReference type="SUPFAM" id="SSF56281">
    <property type="entry name" value="Metallo-hydrolase/oxidoreductase"/>
    <property type="match status" value="1"/>
</dbReference>
<evidence type="ECO:0000313" key="4">
    <source>
        <dbReference type="EMBL" id="TVM31430.1"/>
    </source>
</evidence>
<evidence type="ECO:0000313" key="5">
    <source>
        <dbReference type="Proteomes" id="UP000434052"/>
    </source>
</evidence>
<evidence type="ECO:0000259" key="3">
    <source>
        <dbReference type="SMART" id="SM00849"/>
    </source>
</evidence>
<dbReference type="SMART" id="SM00849">
    <property type="entry name" value="Lactamase_B"/>
    <property type="match status" value="1"/>
</dbReference>
<dbReference type="InterPro" id="IPR050114">
    <property type="entry name" value="UPF0173_UPF0282_UlaG_hydrolase"/>
</dbReference>
<accession>A0A6P1ZE82</accession>
<proteinExistence type="inferred from homology"/>